<organism evidence="2 3">
    <name type="scientific">Cryptococcus amylolentus CBS 6039</name>
    <dbReference type="NCBI Taxonomy" id="1295533"/>
    <lineage>
        <taxon>Eukaryota</taxon>
        <taxon>Fungi</taxon>
        <taxon>Dikarya</taxon>
        <taxon>Basidiomycota</taxon>
        <taxon>Agaricomycotina</taxon>
        <taxon>Tremellomycetes</taxon>
        <taxon>Tremellales</taxon>
        <taxon>Cryptococcaceae</taxon>
        <taxon>Cryptococcus</taxon>
    </lineage>
</organism>
<reference evidence="2 3" key="1">
    <citation type="submission" date="2016-06" db="EMBL/GenBank/DDBJ databases">
        <title>Evolution of pathogenesis and genome organization in the Tremellales.</title>
        <authorList>
            <person name="Cuomo C."/>
            <person name="Litvintseva A."/>
            <person name="Heitman J."/>
            <person name="Chen Y."/>
            <person name="Sun S."/>
            <person name="Springer D."/>
            <person name="Dromer F."/>
            <person name="Young S."/>
            <person name="Zeng Q."/>
            <person name="Chapman S."/>
            <person name="Gujja S."/>
            <person name="Saif S."/>
            <person name="Birren B."/>
        </authorList>
    </citation>
    <scope>NUCLEOTIDE SEQUENCE [LARGE SCALE GENOMIC DNA]</scope>
    <source>
        <strain evidence="2 3">CBS 6039</strain>
    </source>
</reference>
<evidence type="ECO:0000313" key="3">
    <source>
        <dbReference type="Proteomes" id="UP000094065"/>
    </source>
</evidence>
<dbReference type="GeneID" id="30151889"/>
<gene>
    <name evidence="2" type="ORF">L202_00580</name>
</gene>
<evidence type="ECO:0000256" key="1">
    <source>
        <dbReference type="SAM" id="MobiDB-lite"/>
    </source>
</evidence>
<evidence type="ECO:0000313" key="2">
    <source>
        <dbReference type="EMBL" id="ODN84684.1"/>
    </source>
</evidence>
<feature type="region of interest" description="Disordered" evidence="1">
    <location>
        <begin position="1"/>
        <end position="252"/>
    </location>
</feature>
<feature type="compositionally biased region" description="Low complexity" evidence="1">
    <location>
        <begin position="158"/>
        <end position="176"/>
    </location>
</feature>
<feature type="compositionally biased region" description="Basic and acidic residues" evidence="1">
    <location>
        <begin position="38"/>
        <end position="53"/>
    </location>
</feature>
<dbReference type="AlphaFoldDB" id="A0A1E3I7W2"/>
<dbReference type="EMBL" id="AWGJ01000001">
    <property type="protein sequence ID" value="ODN84684.1"/>
    <property type="molecule type" value="Genomic_DNA"/>
</dbReference>
<feature type="compositionally biased region" description="Basic and acidic residues" evidence="1">
    <location>
        <begin position="231"/>
        <end position="252"/>
    </location>
</feature>
<feature type="compositionally biased region" description="Low complexity" evidence="1">
    <location>
        <begin position="66"/>
        <end position="97"/>
    </location>
</feature>
<accession>A0A1E3I7W2</accession>
<feature type="compositionally biased region" description="Pro residues" evidence="1">
    <location>
        <begin position="1"/>
        <end position="13"/>
    </location>
</feature>
<protein>
    <submittedName>
        <fullName evidence="2">Uncharacterized protein</fullName>
    </submittedName>
</protein>
<dbReference type="RefSeq" id="XP_018998487.1">
    <property type="nucleotide sequence ID" value="XM_019133782.1"/>
</dbReference>
<keyword evidence="3" id="KW-1185">Reference proteome</keyword>
<dbReference type="OrthoDB" id="2574059at2759"/>
<proteinExistence type="predicted"/>
<comment type="caution">
    <text evidence="2">The sequence shown here is derived from an EMBL/GenBank/DDBJ whole genome shotgun (WGS) entry which is preliminary data.</text>
</comment>
<name>A0A1E3I7W2_9TREE</name>
<sequence length="252" mass="26448">MANPVPSHPPRPITPTGTPPADHRLHHILAHFDAGTHTIDRADRETPEERRTSFGDTLPTPPPSRRPSFLSSLGILPFSSLSPSNSVPSTPASTSTTHSRRESFNHGLGFGMTPASNSSAVVDDHEDARGHAKKRSLSMLDRALPSGRDVPHLPPTAAHPDLPAAQPQAQALAATAPPTPGPNVGAGITRPKSTPHLPRNKQGFETAATEGLGVQANVAGQGPPGTTGGRRASDSGRRHFDPSRDPRLLGLI</sequence>
<dbReference type="Proteomes" id="UP000094065">
    <property type="component" value="Unassembled WGS sequence"/>
</dbReference>